<dbReference type="AlphaFoldDB" id="A0A6J7C4K6"/>
<feature type="compositionally biased region" description="Basic and acidic residues" evidence="1">
    <location>
        <begin position="241"/>
        <end position="258"/>
    </location>
</feature>
<proteinExistence type="predicted"/>
<feature type="region of interest" description="Disordered" evidence="1">
    <location>
        <begin position="234"/>
        <end position="273"/>
    </location>
</feature>
<evidence type="ECO:0000313" key="2">
    <source>
        <dbReference type="EMBL" id="CAB4852580.1"/>
    </source>
</evidence>
<feature type="compositionally biased region" description="Basic and acidic residues" evidence="1">
    <location>
        <begin position="1"/>
        <end position="21"/>
    </location>
</feature>
<feature type="region of interest" description="Disordered" evidence="1">
    <location>
        <begin position="137"/>
        <end position="179"/>
    </location>
</feature>
<gene>
    <name evidence="2" type="ORF">UFOPK3267_02171</name>
</gene>
<reference evidence="2" key="1">
    <citation type="submission" date="2020-05" db="EMBL/GenBank/DDBJ databases">
        <authorList>
            <person name="Chiriac C."/>
            <person name="Salcher M."/>
            <person name="Ghai R."/>
            <person name="Kavagutti S V."/>
        </authorList>
    </citation>
    <scope>NUCLEOTIDE SEQUENCE</scope>
</reference>
<feature type="compositionally biased region" description="Basic residues" evidence="1">
    <location>
        <begin position="137"/>
        <end position="147"/>
    </location>
</feature>
<evidence type="ECO:0000256" key="1">
    <source>
        <dbReference type="SAM" id="MobiDB-lite"/>
    </source>
</evidence>
<accession>A0A6J7C4K6</accession>
<organism evidence="2">
    <name type="scientific">freshwater metagenome</name>
    <dbReference type="NCBI Taxonomy" id="449393"/>
    <lineage>
        <taxon>unclassified sequences</taxon>
        <taxon>metagenomes</taxon>
        <taxon>ecological metagenomes</taxon>
    </lineage>
</organism>
<feature type="region of interest" description="Disordered" evidence="1">
    <location>
        <begin position="1"/>
        <end position="24"/>
    </location>
</feature>
<feature type="compositionally biased region" description="Basic and acidic residues" evidence="1">
    <location>
        <begin position="158"/>
        <end position="172"/>
    </location>
</feature>
<protein>
    <submittedName>
        <fullName evidence="2">Unannotated protein</fullName>
    </submittedName>
</protein>
<feature type="compositionally biased region" description="Low complexity" evidence="1">
    <location>
        <begin position="259"/>
        <end position="273"/>
    </location>
</feature>
<sequence>MHLRCSLDRAHHHTAGDRQIDGGDQGDAGAASGCLGGDGVALLATAAVGNDTDGVDRLTGSPSGDHHVQAGQIVASRQNSLDRGDDALGCSQATSTDIAAGQTTLFGFNDVHTPRSQRGDVGLHGWVLPHFGVHRRADHHGRSRGKQHIGEQIGTEPGRIRGQEAGRCRSDDDQISGLPQHRVRDGACFVPQAGLHWLAGQGRQCGATDEVFCTGGHHRYHVCSGVDKTPGDLDGLIGRDATGDTQHDSLAGEHDGRKSQASASAASPSGSLW</sequence>
<name>A0A6J7C4K6_9ZZZZ</name>
<dbReference type="EMBL" id="CAFBIY010000140">
    <property type="protein sequence ID" value="CAB4852580.1"/>
    <property type="molecule type" value="Genomic_DNA"/>
</dbReference>